<feature type="region of interest" description="Disordered" evidence="1">
    <location>
        <begin position="1"/>
        <end position="51"/>
    </location>
</feature>
<dbReference type="Proteomes" id="UP000736335">
    <property type="component" value="Unassembled WGS sequence"/>
</dbReference>
<sequence length="269" mass="29297">MRSPADTGLNAEQVPASPHTANSTTTTSDTDLSSARPGPGSDSAIPATPLTPTFGDSYPKFITPGILASLSDVAGTEGWSDLVQLYLKFENLSPSKSTSRLPHKQRPIEVDAWLKDATGVHPVISDVVAYAERWRLWWVECQPLKRATATWPLPHEPLSATEWGKLLNGGKYGLFLFVISLSWWARSPGLVLSSTELAAAISDVGWVLRQLADVLTTLIPKKPGPQQSTNVHDTPMLEAPGTSRSKRKITLTEKASAADEGFQKRFRRD</sequence>
<reference evidence="2" key="2">
    <citation type="submission" date="2020-11" db="EMBL/GenBank/DDBJ databases">
        <authorList>
            <consortium name="DOE Joint Genome Institute"/>
            <person name="Kuo A."/>
            <person name="Miyauchi S."/>
            <person name="Kiss E."/>
            <person name="Drula E."/>
            <person name="Kohler A."/>
            <person name="Sanchez-Garcia M."/>
            <person name="Andreopoulos B."/>
            <person name="Barry K.W."/>
            <person name="Bonito G."/>
            <person name="Buee M."/>
            <person name="Carver A."/>
            <person name="Chen C."/>
            <person name="Cichocki N."/>
            <person name="Clum A."/>
            <person name="Culley D."/>
            <person name="Crous P.W."/>
            <person name="Fauchery L."/>
            <person name="Girlanda M."/>
            <person name="Hayes R."/>
            <person name="Keri Z."/>
            <person name="Labutti K."/>
            <person name="Lipzen A."/>
            <person name="Lombard V."/>
            <person name="Magnuson J."/>
            <person name="Maillard F."/>
            <person name="Morin E."/>
            <person name="Murat C."/>
            <person name="Nolan M."/>
            <person name="Ohm R."/>
            <person name="Pangilinan J."/>
            <person name="Pereira M."/>
            <person name="Perotto S."/>
            <person name="Peter M."/>
            <person name="Riley R."/>
            <person name="Sitrit Y."/>
            <person name="Stielow B."/>
            <person name="Szollosi G."/>
            <person name="Zifcakova L."/>
            <person name="Stursova M."/>
            <person name="Spatafora J.W."/>
            <person name="Tedersoo L."/>
            <person name="Vaario L.-M."/>
            <person name="Yamada A."/>
            <person name="Yan M."/>
            <person name="Wang P."/>
            <person name="Xu J."/>
            <person name="Bruns T."/>
            <person name="Baldrian P."/>
            <person name="Vilgalys R."/>
            <person name="Henrissat B."/>
            <person name="Grigoriev I.V."/>
            <person name="Hibbett D."/>
            <person name="Nagy L.G."/>
            <person name="Martin F.M."/>
        </authorList>
    </citation>
    <scope>NUCLEOTIDE SEQUENCE</scope>
    <source>
        <strain evidence="2">UH-Tt-Lm1</strain>
    </source>
</reference>
<reference evidence="2" key="1">
    <citation type="journal article" date="2020" name="Nat. Commun.">
        <title>Large-scale genome sequencing of mycorrhizal fungi provides insights into the early evolution of symbiotic traits.</title>
        <authorList>
            <person name="Miyauchi S."/>
            <person name="Kiss E."/>
            <person name="Kuo A."/>
            <person name="Drula E."/>
            <person name="Kohler A."/>
            <person name="Sanchez-Garcia M."/>
            <person name="Morin E."/>
            <person name="Andreopoulos B."/>
            <person name="Barry K.W."/>
            <person name="Bonito G."/>
            <person name="Buee M."/>
            <person name="Carver A."/>
            <person name="Chen C."/>
            <person name="Cichocki N."/>
            <person name="Clum A."/>
            <person name="Culley D."/>
            <person name="Crous P.W."/>
            <person name="Fauchery L."/>
            <person name="Girlanda M."/>
            <person name="Hayes R.D."/>
            <person name="Keri Z."/>
            <person name="LaButti K."/>
            <person name="Lipzen A."/>
            <person name="Lombard V."/>
            <person name="Magnuson J."/>
            <person name="Maillard F."/>
            <person name="Murat C."/>
            <person name="Nolan M."/>
            <person name="Ohm R.A."/>
            <person name="Pangilinan J."/>
            <person name="Pereira M.F."/>
            <person name="Perotto S."/>
            <person name="Peter M."/>
            <person name="Pfister S."/>
            <person name="Riley R."/>
            <person name="Sitrit Y."/>
            <person name="Stielow J.B."/>
            <person name="Szollosi G."/>
            <person name="Zifcakova L."/>
            <person name="Stursova M."/>
            <person name="Spatafora J.W."/>
            <person name="Tedersoo L."/>
            <person name="Vaario L.M."/>
            <person name="Yamada A."/>
            <person name="Yan M."/>
            <person name="Wang P."/>
            <person name="Xu J."/>
            <person name="Bruns T."/>
            <person name="Baldrian P."/>
            <person name="Vilgalys R."/>
            <person name="Dunand C."/>
            <person name="Henrissat B."/>
            <person name="Grigoriev I.V."/>
            <person name="Hibbett D."/>
            <person name="Nagy L.G."/>
            <person name="Martin F.M."/>
        </authorList>
    </citation>
    <scope>NUCLEOTIDE SEQUENCE</scope>
    <source>
        <strain evidence="2">UH-Tt-Lm1</strain>
    </source>
</reference>
<protein>
    <submittedName>
        <fullName evidence="2">Uncharacterized protein</fullName>
    </submittedName>
</protein>
<keyword evidence="3" id="KW-1185">Reference proteome</keyword>
<dbReference type="EMBL" id="WIUZ02000023">
    <property type="protein sequence ID" value="KAF9778489.1"/>
    <property type="molecule type" value="Genomic_DNA"/>
</dbReference>
<evidence type="ECO:0000256" key="1">
    <source>
        <dbReference type="SAM" id="MobiDB-lite"/>
    </source>
</evidence>
<dbReference type="OrthoDB" id="2735059at2759"/>
<feature type="compositionally biased region" description="Low complexity" evidence="1">
    <location>
        <begin position="23"/>
        <end position="34"/>
    </location>
</feature>
<dbReference type="AlphaFoldDB" id="A0A9P6H399"/>
<accession>A0A9P6H399</accession>
<name>A0A9P6H399_9AGAM</name>
<organism evidence="2 3">
    <name type="scientific">Thelephora terrestris</name>
    <dbReference type="NCBI Taxonomy" id="56493"/>
    <lineage>
        <taxon>Eukaryota</taxon>
        <taxon>Fungi</taxon>
        <taxon>Dikarya</taxon>
        <taxon>Basidiomycota</taxon>
        <taxon>Agaricomycotina</taxon>
        <taxon>Agaricomycetes</taxon>
        <taxon>Thelephorales</taxon>
        <taxon>Thelephoraceae</taxon>
        <taxon>Thelephora</taxon>
    </lineage>
</organism>
<gene>
    <name evidence="2" type="ORF">BJ322DRAFT_1014551</name>
</gene>
<feature type="region of interest" description="Disordered" evidence="1">
    <location>
        <begin position="222"/>
        <end position="269"/>
    </location>
</feature>
<comment type="caution">
    <text evidence="2">The sequence shown here is derived from an EMBL/GenBank/DDBJ whole genome shotgun (WGS) entry which is preliminary data.</text>
</comment>
<evidence type="ECO:0000313" key="3">
    <source>
        <dbReference type="Proteomes" id="UP000736335"/>
    </source>
</evidence>
<proteinExistence type="predicted"/>
<evidence type="ECO:0000313" key="2">
    <source>
        <dbReference type="EMBL" id="KAF9778489.1"/>
    </source>
</evidence>